<dbReference type="Gene3D" id="3.40.190.10">
    <property type="entry name" value="Periplasmic binding protein-like II"/>
    <property type="match status" value="2"/>
</dbReference>
<keyword evidence="4" id="KW-0812">Transmembrane</keyword>
<evidence type="ECO:0000256" key="2">
    <source>
        <dbReference type="ARBA" id="ARBA00022448"/>
    </source>
</evidence>
<keyword evidence="4" id="KW-0472">Membrane</keyword>
<dbReference type="PROSITE" id="PS51257">
    <property type="entry name" value="PROKAR_LIPOPROTEIN"/>
    <property type="match status" value="1"/>
</dbReference>
<evidence type="ECO:0000256" key="4">
    <source>
        <dbReference type="SAM" id="Phobius"/>
    </source>
</evidence>
<dbReference type="Pfam" id="PF01547">
    <property type="entry name" value="SBP_bac_1"/>
    <property type="match status" value="1"/>
</dbReference>
<dbReference type="PANTHER" id="PTHR30061">
    <property type="entry name" value="MALTOSE-BINDING PERIPLASMIC PROTEIN"/>
    <property type="match status" value="1"/>
</dbReference>
<organism evidence="5 6">
    <name type="scientific">Eiseniibacteriota bacterium</name>
    <dbReference type="NCBI Taxonomy" id="2212470"/>
    <lineage>
        <taxon>Bacteria</taxon>
        <taxon>Candidatus Eiseniibacteriota</taxon>
    </lineage>
</organism>
<keyword evidence="3" id="KW-0732">Signal</keyword>
<dbReference type="InterPro" id="IPR006059">
    <property type="entry name" value="SBP"/>
</dbReference>
<comment type="similarity">
    <text evidence="1">Belongs to the bacterial solute-binding protein 1 family.</text>
</comment>
<gene>
    <name evidence="5" type="ORF">ACFL2Z_01625</name>
</gene>
<dbReference type="Proteomes" id="UP001594288">
    <property type="component" value="Unassembled WGS sequence"/>
</dbReference>
<keyword evidence="4" id="KW-1133">Transmembrane helix</keyword>
<keyword evidence="2" id="KW-0813">Transport</keyword>
<proteinExistence type="inferred from homology"/>
<evidence type="ECO:0000313" key="6">
    <source>
        <dbReference type="Proteomes" id="UP001594288"/>
    </source>
</evidence>
<comment type="caution">
    <text evidence="5">The sequence shown here is derived from an EMBL/GenBank/DDBJ whole genome shotgun (WGS) entry which is preliminary data.</text>
</comment>
<feature type="transmembrane region" description="Helical" evidence="4">
    <location>
        <begin position="12"/>
        <end position="38"/>
    </location>
</feature>
<dbReference type="PANTHER" id="PTHR30061:SF50">
    <property type="entry name" value="MALTOSE_MALTODEXTRIN-BINDING PERIPLASMIC PROTEIN"/>
    <property type="match status" value="1"/>
</dbReference>
<dbReference type="SUPFAM" id="SSF53850">
    <property type="entry name" value="Periplasmic binding protein-like II"/>
    <property type="match status" value="1"/>
</dbReference>
<sequence length="429" mass="47970">MKTKLGPHSILRFAGAAVSLSCLILLSCLVVFTCLAMLSCSSDDGAEVVFWQFQRQGLMNDLIADFEAENPDIKVKLETLTWQSGYEKIIMAYASGQLPDLLEVGSTWMPKLQAEGAVSDITGLTADLEPELMMWDLSTFAGRRYGMPWLIGSRVLFYNRDLFAAAGLSSDDPPATWSELKDAARRIHNPDEGRYGFGMNAGERYVLYKKFMPFAWGCGGRILSDDLSRSELDSPRVLEALEFYLSLKPYSVLERQDMIDDLFKQGRVGMMISGGWNLERIPEDAPGLDFGVALMPRPGRSEKPYRDDFHASFAGAEILVLPRGSRTGPAMRLARFLIEADQALRISSTVKGVQPASREALVHPYYDDHPMERLLMEQGKTSLSPPLSPHWVEIEEIINTRLEECIYGNLTPAEALRLMHEEVSAIIEE</sequence>
<keyword evidence="6" id="KW-1185">Reference proteome</keyword>
<dbReference type="EMBL" id="JBHPEI010000015">
    <property type="protein sequence ID" value="MFC1799595.1"/>
    <property type="molecule type" value="Genomic_DNA"/>
</dbReference>
<accession>A0ABV6YNF2</accession>
<evidence type="ECO:0000256" key="1">
    <source>
        <dbReference type="ARBA" id="ARBA00008520"/>
    </source>
</evidence>
<reference evidence="5 6" key="1">
    <citation type="submission" date="2024-09" db="EMBL/GenBank/DDBJ databases">
        <authorList>
            <person name="D'Angelo T."/>
        </authorList>
    </citation>
    <scope>NUCLEOTIDE SEQUENCE [LARGE SCALE GENOMIC DNA]</scope>
    <source>
        <strain evidence="5">SAG AM-311-F02</strain>
    </source>
</reference>
<evidence type="ECO:0000313" key="5">
    <source>
        <dbReference type="EMBL" id="MFC1799595.1"/>
    </source>
</evidence>
<evidence type="ECO:0000256" key="3">
    <source>
        <dbReference type="ARBA" id="ARBA00022729"/>
    </source>
</evidence>
<name>A0ABV6YNF2_UNCEI</name>
<protein>
    <submittedName>
        <fullName evidence="5">Extracellular solute-binding protein</fullName>
    </submittedName>
</protein>